<comment type="caution">
    <text evidence="4">The sequence shown here is derived from an EMBL/GenBank/DDBJ whole genome shotgun (WGS) entry which is preliminary data.</text>
</comment>
<evidence type="ECO:0000313" key="5">
    <source>
        <dbReference type="Proteomes" id="UP000050509"/>
    </source>
</evidence>
<feature type="active site" description="Nucleophile" evidence="1">
    <location>
        <position position="168"/>
    </location>
</feature>
<evidence type="ECO:0000256" key="2">
    <source>
        <dbReference type="PIRSR" id="PIRSR600246-2"/>
    </source>
</evidence>
<sequence length="312" mass="32551">MILIASSNGAVGMEAGWAILQAGGSALDAVEAATRPVEANPDDHSVGYGGYPNVLGEVELDASIMDGTTLQAGAVGALRGFRHPISVARQVLEELPHVMLVGDGAAGFAAELGMQPENLLTPPAEAAWRAGLDGRLPEEFRHAQGQIMERMLARATRLATDPERVAGTVNFIAQDAAGRPASAVSTSGWAWKYPGRLGDSPIIGAGNYADDRYGAAACTGWGELAIRAGTARSVVMYLQHGYALEDACRAAFHDLGALGLPPEHCLMSMVALDRHGQHCAISTIPGRTYVYQSSGMAAPAELPRLIVPVTGS</sequence>
<dbReference type="Pfam" id="PF01112">
    <property type="entry name" value="Asparaginase_2"/>
    <property type="match status" value="1"/>
</dbReference>
<organism evidence="4 5">
    <name type="scientific">Kouleothrix aurantiaca</name>
    <dbReference type="NCBI Taxonomy" id="186479"/>
    <lineage>
        <taxon>Bacteria</taxon>
        <taxon>Bacillati</taxon>
        <taxon>Chloroflexota</taxon>
        <taxon>Chloroflexia</taxon>
        <taxon>Chloroflexales</taxon>
        <taxon>Roseiflexineae</taxon>
        <taxon>Roseiflexaceae</taxon>
        <taxon>Kouleothrix</taxon>
    </lineage>
</organism>
<dbReference type="PATRIC" id="fig|186479.3.peg.10275"/>
<dbReference type="GO" id="GO:0005737">
    <property type="term" value="C:cytoplasm"/>
    <property type="evidence" value="ECO:0007669"/>
    <property type="project" value="TreeGrafter"/>
</dbReference>
<feature type="binding site" evidence="2">
    <location>
        <begin position="219"/>
        <end position="222"/>
    </location>
    <ligand>
        <name>substrate</name>
    </ligand>
</feature>
<dbReference type="SUPFAM" id="SSF56235">
    <property type="entry name" value="N-terminal nucleophile aminohydrolases (Ntn hydrolases)"/>
    <property type="match status" value="1"/>
</dbReference>
<evidence type="ECO:0000256" key="3">
    <source>
        <dbReference type="PIRSR" id="PIRSR600246-3"/>
    </source>
</evidence>
<dbReference type="EMBL" id="LJCR01000807">
    <property type="protein sequence ID" value="KPV51709.1"/>
    <property type="molecule type" value="Genomic_DNA"/>
</dbReference>
<gene>
    <name evidence="4" type="ORF">SE17_19680</name>
</gene>
<dbReference type="InterPro" id="IPR000246">
    <property type="entry name" value="Peptidase_T2"/>
</dbReference>
<dbReference type="InterPro" id="IPR029055">
    <property type="entry name" value="Ntn_hydrolases_N"/>
</dbReference>
<feature type="site" description="Cleavage; by autolysis" evidence="3">
    <location>
        <begin position="167"/>
        <end position="168"/>
    </location>
</feature>
<reference evidence="4 5" key="1">
    <citation type="submission" date="2015-09" db="EMBL/GenBank/DDBJ databases">
        <title>Draft genome sequence of Kouleothrix aurantiaca JCM 19913.</title>
        <authorList>
            <person name="Hemp J."/>
        </authorList>
    </citation>
    <scope>NUCLEOTIDE SEQUENCE [LARGE SCALE GENOMIC DNA]</scope>
    <source>
        <strain evidence="4 5">COM-B</strain>
    </source>
</reference>
<dbReference type="Proteomes" id="UP000050509">
    <property type="component" value="Unassembled WGS sequence"/>
</dbReference>
<name>A0A0N8PS46_9CHLR</name>
<evidence type="ECO:0000313" key="4">
    <source>
        <dbReference type="EMBL" id="KPV51709.1"/>
    </source>
</evidence>
<evidence type="ECO:0000256" key="1">
    <source>
        <dbReference type="PIRSR" id="PIRSR600246-1"/>
    </source>
</evidence>
<keyword evidence="5" id="KW-1185">Reference proteome</keyword>
<accession>A0A0N8PS46</accession>
<dbReference type="CDD" id="cd04513">
    <property type="entry name" value="Glycosylasparaginase"/>
    <property type="match status" value="1"/>
</dbReference>
<dbReference type="Gene3D" id="3.60.20.30">
    <property type="entry name" value="(Glycosyl)asparaginase"/>
    <property type="match status" value="1"/>
</dbReference>
<feature type="binding site" evidence="2">
    <location>
        <begin position="196"/>
        <end position="199"/>
    </location>
    <ligand>
        <name>substrate</name>
    </ligand>
</feature>
<dbReference type="AlphaFoldDB" id="A0A0N8PS46"/>
<protein>
    <submittedName>
        <fullName evidence="4">Asparaginase</fullName>
    </submittedName>
</protein>
<dbReference type="PANTHER" id="PTHR10188:SF6">
    <property type="entry name" value="N(4)-(BETA-N-ACETYLGLUCOSAMINYL)-L-ASPARAGINASE"/>
    <property type="match status" value="1"/>
</dbReference>
<proteinExistence type="predicted"/>
<dbReference type="PANTHER" id="PTHR10188">
    <property type="entry name" value="L-ASPARAGINASE"/>
    <property type="match status" value="1"/>
</dbReference>
<dbReference type="GO" id="GO:0016811">
    <property type="term" value="F:hydrolase activity, acting on carbon-nitrogen (but not peptide) bonds, in linear amides"/>
    <property type="evidence" value="ECO:0007669"/>
    <property type="project" value="UniProtKB-ARBA"/>
</dbReference>